<reference evidence="2 3" key="1">
    <citation type="submission" date="2017-06" db="EMBL/GenBank/DDBJ databases">
        <title>A platform for efficient transgenesis in Macrostomum lignano, a flatworm model organism for stem cell research.</title>
        <authorList>
            <person name="Berezikov E."/>
        </authorList>
    </citation>
    <scope>NUCLEOTIDE SEQUENCE [LARGE SCALE GENOMIC DNA]</scope>
    <source>
        <strain evidence="2">DV1</strain>
        <tissue evidence="2">Whole organism</tissue>
    </source>
</reference>
<evidence type="ECO:0000256" key="1">
    <source>
        <dbReference type="SAM" id="MobiDB-lite"/>
    </source>
</evidence>
<organism evidence="2 3">
    <name type="scientific">Macrostomum lignano</name>
    <dbReference type="NCBI Taxonomy" id="282301"/>
    <lineage>
        <taxon>Eukaryota</taxon>
        <taxon>Metazoa</taxon>
        <taxon>Spiralia</taxon>
        <taxon>Lophotrochozoa</taxon>
        <taxon>Platyhelminthes</taxon>
        <taxon>Rhabditophora</taxon>
        <taxon>Macrostomorpha</taxon>
        <taxon>Macrostomida</taxon>
        <taxon>Macrostomidae</taxon>
        <taxon>Macrostomum</taxon>
    </lineage>
</organism>
<evidence type="ECO:0000313" key="2">
    <source>
        <dbReference type="EMBL" id="PAA55128.1"/>
    </source>
</evidence>
<accession>A0A267E0Q7</accession>
<feature type="compositionally biased region" description="Basic and acidic residues" evidence="1">
    <location>
        <begin position="10"/>
        <end position="19"/>
    </location>
</feature>
<feature type="compositionally biased region" description="Polar residues" evidence="1">
    <location>
        <begin position="84"/>
        <end position="116"/>
    </location>
</feature>
<dbReference type="AlphaFoldDB" id="A0A267E0Q7"/>
<name>A0A267E0Q7_9PLAT</name>
<keyword evidence="3" id="KW-1185">Reference proteome</keyword>
<feature type="region of interest" description="Disordered" evidence="1">
    <location>
        <begin position="1"/>
        <end position="40"/>
    </location>
</feature>
<protein>
    <submittedName>
        <fullName evidence="2">Uncharacterized protein</fullName>
    </submittedName>
</protein>
<gene>
    <name evidence="2" type="ORF">BOX15_Mlig021909g1</name>
</gene>
<proteinExistence type="predicted"/>
<sequence>MTAAFGTRSRLVEQPDQDKGYPSVATPSPPRNTPEPRHWELPRDDRFLAAGNAVQLRLIQPGQEQDSSPVVYQTLLPVLRLPPTQLSSPGGNHGNRASSTAAVRSFRGSDTSGNTVTVGLQQSRRSRYAKMHLGCDPESSDLVTGAVTSLNSWELVSDKLWPQDRSFSSLPRALPPIRADQIRRPRREIVVPENLGEIIRRKLMDKTIWPPSVDSRGTIEDASD</sequence>
<dbReference type="Proteomes" id="UP000215902">
    <property type="component" value="Unassembled WGS sequence"/>
</dbReference>
<dbReference type="EMBL" id="NIVC01002805">
    <property type="protein sequence ID" value="PAA55128.1"/>
    <property type="molecule type" value="Genomic_DNA"/>
</dbReference>
<comment type="caution">
    <text evidence="2">The sequence shown here is derived from an EMBL/GenBank/DDBJ whole genome shotgun (WGS) entry which is preliminary data.</text>
</comment>
<evidence type="ECO:0000313" key="3">
    <source>
        <dbReference type="Proteomes" id="UP000215902"/>
    </source>
</evidence>
<feature type="region of interest" description="Disordered" evidence="1">
    <location>
        <begin position="83"/>
        <end position="116"/>
    </location>
</feature>